<feature type="transmembrane region" description="Helical" evidence="1">
    <location>
        <begin position="136"/>
        <end position="158"/>
    </location>
</feature>
<keyword evidence="1" id="KW-0472">Membrane</keyword>
<evidence type="ECO:0000256" key="1">
    <source>
        <dbReference type="SAM" id="Phobius"/>
    </source>
</evidence>
<dbReference type="RefSeq" id="WP_047262595.1">
    <property type="nucleotide sequence ID" value="NZ_CP011542.1"/>
</dbReference>
<accession>A0A0G3H622</accession>
<gene>
    <name evidence="2" type="ORF">CMUST_11395</name>
</gene>
<evidence type="ECO:0000313" key="2">
    <source>
        <dbReference type="EMBL" id="AKK06592.1"/>
    </source>
</evidence>
<name>A0A0G3H622_9CORY</name>
<keyword evidence="1" id="KW-1133">Transmembrane helix</keyword>
<dbReference type="EMBL" id="CP011542">
    <property type="protein sequence ID" value="AKK06592.1"/>
    <property type="molecule type" value="Genomic_DNA"/>
</dbReference>
<dbReference type="PATRIC" id="fig|571915.4.peg.2436"/>
<sequence length="184" mass="20396">MNTPSERYCEENPVAHGIAEDAELQIKVSDVDSVKELKRRLNESVRDAGRNGTTAENRVFEEIATEDVSISEEASKTRRYIEAQAQEELNRKKADNEQRWVFFWAIIFSCAFSLVVANGTMIALVCKGTAESPMVVAYFTAVVVQIVGLAAIVARYLFPDGGSLRELKHSDHLAKEGGDNSEIV</sequence>
<protein>
    <submittedName>
        <fullName evidence="2">Uncharacterized protein</fullName>
    </submittedName>
</protein>
<keyword evidence="1" id="KW-0812">Transmembrane</keyword>
<proteinExistence type="predicted"/>
<feature type="transmembrane region" description="Helical" evidence="1">
    <location>
        <begin position="101"/>
        <end position="124"/>
    </location>
</feature>
<dbReference type="AlphaFoldDB" id="A0A0G3H622"/>
<keyword evidence="3" id="KW-1185">Reference proteome</keyword>
<dbReference type="Proteomes" id="UP000035199">
    <property type="component" value="Chromosome"/>
</dbReference>
<reference evidence="3" key="2">
    <citation type="submission" date="2015-05" db="EMBL/GenBank/DDBJ databases">
        <title>Complete genome sequence of Corynebacterium mustelae DSM 45274, isolated from various tissues of a male ferret with lethal sepsis.</title>
        <authorList>
            <person name="Ruckert C."/>
            <person name="Albersmeier A."/>
            <person name="Winkler A."/>
            <person name="Tauch A."/>
        </authorList>
    </citation>
    <scope>NUCLEOTIDE SEQUENCE [LARGE SCALE GENOMIC DNA]</scope>
    <source>
        <strain evidence="3">DSM 45274</strain>
    </source>
</reference>
<organism evidence="2 3">
    <name type="scientific">Corynebacterium mustelae</name>
    <dbReference type="NCBI Taxonomy" id="571915"/>
    <lineage>
        <taxon>Bacteria</taxon>
        <taxon>Bacillati</taxon>
        <taxon>Actinomycetota</taxon>
        <taxon>Actinomycetes</taxon>
        <taxon>Mycobacteriales</taxon>
        <taxon>Corynebacteriaceae</taxon>
        <taxon>Corynebacterium</taxon>
    </lineage>
</organism>
<dbReference type="STRING" id="571915.CMUST_11395"/>
<dbReference type="KEGG" id="cmv:CMUST_11395"/>
<evidence type="ECO:0000313" key="3">
    <source>
        <dbReference type="Proteomes" id="UP000035199"/>
    </source>
</evidence>
<reference evidence="2 3" key="1">
    <citation type="journal article" date="2015" name="Genome Announc.">
        <title>Complete Genome Sequence of the Type Strain Corynebacterium mustelae DSM 45274, Isolated from Various Tissues of a Male Ferret with Lethal Sepsis.</title>
        <authorList>
            <person name="Ruckert C."/>
            <person name="Eimer J."/>
            <person name="Winkler A."/>
            <person name="Tauch A."/>
        </authorList>
    </citation>
    <scope>NUCLEOTIDE SEQUENCE [LARGE SCALE GENOMIC DNA]</scope>
    <source>
        <strain evidence="2 3">DSM 45274</strain>
    </source>
</reference>